<feature type="compositionally biased region" description="Basic and acidic residues" evidence="1">
    <location>
        <begin position="415"/>
        <end position="424"/>
    </location>
</feature>
<feature type="region of interest" description="Disordered" evidence="1">
    <location>
        <begin position="408"/>
        <end position="439"/>
    </location>
</feature>
<evidence type="ECO:0000313" key="3">
    <source>
        <dbReference type="EMBL" id="KAG2491297.1"/>
    </source>
</evidence>
<dbReference type="OrthoDB" id="515189at2759"/>
<feature type="compositionally biased region" description="Low complexity" evidence="1">
    <location>
        <begin position="668"/>
        <end position="685"/>
    </location>
</feature>
<feature type="compositionally biased region" description="Low complexity" evidence="1">
    <location>
        <begin position="695"/>
        <end position="704"/>
    </location>
</feature>
<keyword evidence="2" id="KW-1133">Transmembrane helix</keyword>
<comment type="caution">
    <text evidence="3">The sequence shown here is derived from an EMBL/GenBank/DDBJ whole genome shotgun (WGS) entry which is preliminary data.</text>
</comment>
<keyword evidence="2" id="KW-0472">Membrane</keyword>
<reference evidence="3" key="1">
    <citation type="journal article" date="2020" name="bioRxiv">
        <title>Comparative genomics of Chlamydomonas.</title>
        <authorList>
            <person name="Craig R.J."/>
            <person name="Hasan A.R."/>
            <person name="Ness R.W."/>
            <person name="Keightley P.D."/>
        </authorList>
    </citation>
    <scope>NUCLEOTIDE SEQUENCE</scope>
    <source>
        <strain evidence="3">CCAP 11/70</strain>
    </source>
</reference>
<gene>
    <name evidence="3" type="ORF">HYH03_010303</name>
</gene>
<accession>A0A835XUA8</accession>
<name>A0A835XUA8_9CHLO</name>
<evidence type="ECO:0000256" key="1">
    <source>
        <dbReference type="SAM" id="MobiDB-lite"/>
    </source>
</evidence>
<sequence length="1671" mass="177719">MAPPGEGPTRSATFSLLGRGTVLQVRTKAVYGLTQDYKNVYLQISLHGHRTKLSSAKWSVKPDGTVAADFYVRLPLCDAVDIRLVPTAPAGFISWLSKTSPTLHASLDVAGDAAAAAEAQQGLVAEGLGGSWRSKQLTLRPNALGKFVSGHQSLNATLELDYCLVTLPPRLARLPELDLAQPLARPLHSYAHGGFMGAALSLLADPQWSEILLQSMGADEGAERLQAVTAQMAKERGTGETAARRELLPQMLVLENSPVLCAYGSVRSGCTLPPKEALAIATATAGRMAPGPYLWHGFGLPPSRLPLMLRPFAPAWQRGPGGAWPVLSKYGYSPVGLEWDLWLSPDDPADLTLAVVDHGTPGDLVQQAVAMALRCQGVAEAMGRRHNQTCGISPKRWLIDFATALNKGQTTDPGKAPEDTRRDTATTPLPLYGPGTGPGSGPHDMPYTDGTACPALQTYLRLTVSGLRGLLDPSAAPLLRASSLGVRVRVTGNTHTHTPVHLKKVTVDAGEAGPAQQAAGGAAGGGGGAARGFTAADIPKGKASSLYPVERADLRGSLLVVEVFDSRDHARVLARSALPLATLEGRGGAGRVFLVGALQQRKAAKEAEAAGDLDVEQSTGMPRASFPTASSRPEDSLEKAPQGRPRGLQPGPIAEGLEDSPAKDTEESVATSEAEAEAVVPEEVALGLEGATDIPAGEPGAAPEAAPPEPCTSAEPAPMPSPAGDVVSAAPPLEEGMTRSEAAPRQPQWPSGPPPSRPGAGTGNARTASVSGRMSLAMLAAQNAMLRRGRVERMLERDDSSLSDAESDVGDVLAEVEEHEDDDFEGQDEGLKAMPSSTSGVLRLLEDSFRVCEDAAAAEAALKALAGEGKCTVAVELSWETWSTLKAAQELCGLPLHIAQSCTAMLSAPGGLFLDVKSGYSTAPQLRSFASSLMGIGINVKAICSFVPRQIDFEDDSAAQQITEPTPDTAAAPTPAAVVAATGLGPLPGPMFRPFDTVLFFHGLNGLELACEAGRVPPGTCVLFNGASMLYEDPGAAVEPPEGNGTIMLSAGAAGTGAFVSGGCLPCLGKSTVDADTLAQGRVMNAAKKQREKRAKDYESEESGGATPANGSRLAASAAFYGKNGGSANTSLGAGAERREAGGAGMGSQILGAGVAGFGQLTGGGGTAPLESLPALVDKEAWRRYCTVIKIFKVYGGIYVQEPDCCPAALDALIQLTNTNPGYLPLGFAYGHLGTKAVSAAGHVGRGMAAQQLMEELQSRRKLSRKVEKWIRRGVHVGADDQVYLSWGRRLLTSTELLYLSGQYLVLRLLADYDVGDGDFRTRGERLMHLVDGMGGFCFLFYRFWRHYESFSPLTLDELGFNLNHTKAFIRLLRNRGALAAMGADEKAATAAWLVRDRSLRLFQQLLCFRRDRHKFVREALVCLVESSTRTEYDAMLRALGGEVYFLRMLTGWTHLRGLYAVRRIRACQAVWEDKGPDTIPITQPSCRYGYVVYARRLPGEGELAPGQGLEEGAFPPGKEPALWRGPGEAEVWYTADPRHSRHKSWQRKAWRLLSKWGCCVSTWFWNSCCWLYCGCCYSLCVCPVLLYPYCRNRILPVICSMGLTVLWLFMGGIVIFIIWLVVVIYILAPESAFFDGAPLPPMPMPPSPPLMPSPAPALARRLLGLPDWVE</sequence>
<dbReference type="Proteomes" id="UP000612055">
    <property type="component" value="Unassembled WGS sequence"/>
</dbReference>
<dbReference type="EMBL" id="JAEHOE010000054">
    <property type="protein sequence ID" value="KAG2491297.1"/>
    <property type="molecule type" value="Genomic_DNA"/>
</dbReference>
<keyword evidence="2" id="KW-0812">Transmembrane</keyword>
<feature type="region of interest" description="Disordered" evidence="1">
    <location>
        <begin position="608"/>
        <end position="769"/>
    </location>
</feature>
<protein>
    <submittedName>
        <fullName evidence="3">Uncharacterized protein</fullName>
    </submittedName>
</protein>
<feature type="transmembrane region" description="Helical" evidence="2">
    <location>
        <begin position="1595"/>
        <end position="1628"/>
    </location>
</feature>
<keyword evidence="4" id="KW-1185">Reference proteome</keyword>
<evidence type="ECO:0000313" key="4">
    <source>
        <dbReference type="Proteomes" id="UP000612055"/>
    </source>
</evidence>
<organism evidence="3 4">
    <name type="scientific">Edaphochlamys debaryana</name>
    <dbReference type="NCBI Taxonomy" id="47281"/>
    <lineage>
        <taxon>Eukaryota</taxon>
        <taxon>Viridiplantae</taxon>
        <taxon>Chlorophyta</taxon>
        <taxon>core chlorophytes</taxon>
        <taxon>Chlorophyceae</taxon>
        <taxon>CS clade</taxon>
        <taxon>Chlamydomonadales</taxon>
        <taxon>Chlamydomonadales incertae sedis</taxon>
        <taxon>Edaphochlamys</taxon>
    </lineage>
</organism>
<feature type="transmembrane region" description="Helical" evidence="2">
    <location>
        <begin position="1564"/>
        <end position="1588"/>
    </location>
</feature>
<feature type="compositionally biased region" description="Low complexity" evidence="1">
    <location>
        <begin position="642"/>
        <end position="652"/>
    </location>
</feature>
<proteinExistence type="predicted"/>
<evidence type="ECO:0000256" key="2">
    <source>
        <dbReference type="SAM" id="Phobius"/>
    </source>
</evidence>
<feature type="region of interest" description="Disordered" evidence="1">
    <location>
        <begin position="1086"/>
        <end position="1111"/>
    </location>
</feature>